<keyword evidence="5 8" id="KW-0812">Transmembrane</keyword>
<dbReference type="PANTHER" id="PTHR23517">
    <property type="entry name" value="RESISTANCE PROTEIN MDTM, PUTATIVE-RELATED-RELATED"/>
    <property type="match status" value="1"/>
</dbReference>
<feature type="transmembrane region" description="Helical" evidence="8">
    <location>
        <begin position="369"/>
        <end position="388"/>
    </location>
</feature>
<feature type="transmembrane region" description="Helical" evidence="8">
    <location>
        <begin position="340"/>
        <end position="363"/>
    </location>
</feature>
<evidence type="ECO:0000256" key="7">
    <source>
        <dbReference type="ARBA" id="ARBA00023136"/>
    </source>
</evidence>
<dbReference type="PANTHER" id="PTHR23517:SF13">
    <property type="entry name" value="MAJOR FACILITATOR SUPERFAMILY MFS_1"/>
    <property type="match status" value="1"/>
</dbReference>
<dbReference type="AlphaFoldDB" id="A0A1H6S0J4"/>
<dbReference type="SUPFAM" id="SSF103473">
    <property type="entry name" value="MFS general substrate transporter"/>
    <property type="match status" value="1"/>
</dbReference>
<dbReference type="GO" id="GO:0022857">
    <property type="term" value="F:transmembrane transporter activity"/>
    <property type="evidence" value="ECO:0007669"/>
    <property type="project" value="UniProtKB-UniRule"/>
</dbReference>
<name>A0A1H6S0J4_9GAMM</name>
<feature type="transmembrane region" description="Helical" evidence="8">
    <location>
        <begin position="177"/>
        <end position="197"/>
    </location>
</feature>
<dbReference type="PROSITE" id="PS50850">
    <property type="entry name" value="MFS"/>
    <property type="match status" value="1"/>
</dbReference>
<dbReference type="EMBL" id="FNYO01000011">
    <property type="protein sequence ID" value="SEI60206.1"/>
    <property type="molecule type" value="Genomic_DNA"/>
</dbReference>
<keyword evidence="2 8" id="KW-0813">Transport</keyword>
<dbReference type="InterPro" id="IPR036259">
    <property type="entry name" value="MFS_trans_sf"/>
</dbReference>
<keyword evidence="7 8" id="KW-0472">Membrane</keyword>
<keyword evidence="4 8" id="KW-0997">Cell inner membrane</keyword>
<dbReference type="Gene3D" id="1.20.1250.20">
    <property type="entry name" value="MFS general substrate transporter like domains"/>
    <property type="match status" value="1"/>
</dbReference>
<sequence length="409" mass="41929">MSSAPPTEPVQGTTLQILSIVCFSFIGFMSVGIPMAVLPGLIHHDLGFSTLVAGLVIGLQYLVTLLVRPFSCRVIDSAGPKQALIYGLTGCALGGLLMLLATLWLALPLFSLLVLVLSRLVLGMAHSVLGASAIAWGIGQVGSAGTARVISWNGIASYGAIGLGAPLGVWLAGRFGLPWMGASVLLIALCGLALAWRKTGVPVVAGDRLSFMSVLGRVGPYGLAMALGTLGYGTIAAFITLYYDSRGWAWAEYAMTAFGFSFIAARLLFAQAIDRLGGYRVGIACLLVEGGGLLLLWAAPGPLLAMLGAGLSGFGFSLVFPALGVEAVKSTPASNRGAAIGAYSLFLDLALGVAGPLIGLLIGSQGFRSIFLVCALAAFCGLGLTLALQQRSARQPAGSAAELAPVEVD</sequence>
<feature type="transmembrane region" description="Helical" evidence="8">
    <location>
        <begin position="218"/>
        <end position="243"/>
    </location>
</feature>
<reference evidence="10 11" key="1">
    <citation type="submission" date="2016-10" db="EMBL/GenBank/DDBJ databases">
        <authorList>
            <person name="de Groot N.N."/>
        </authorList>
    </citation>
    <scope>NUCLEOTIDE SEQUENCE [LARGE SCALE GENOMIC DNA]</scope>
    <source>
        <strain evidence="10 11">DSM 1041</strain>
    </source>
</reference>
<organism evidence="10 11">
    <name type="scientific">Azotobacter beijerinckii</name>
    <dbReference type="NCBI Taxonomy" id="170623"/>
    <lineage>
        <taxon>Bacteria</taxon>
        <taxon>Pseudomonadati</taxon>
        <taxon>Pseudomonadota</taxon>
        <taxon>Gammaproteobacteria</taxon>
        <taxon>Pseudomonadales</taxon>
        <taxon>Pseudomonadaceae</taxon>
        <taxon>Azotobacter</taxon>
    </lineage>
</organism>
<comment type="similarity">
    <text evidence="8">Belongs to the major facilitator superfamily. YhhS family.</text>
</comment>
<evidence type="ECO:0000256" key="1">
    <source>
        <dbReference type="ARBA" id="ARBA00004651"/>
    </source>
</evidence>
<dbReference type="InterPro" id="IPR020846">
    <property type="entry name" value="MFS_dom"/>
</dbReference>
<protein>
    <recommendedName>
        <fullName evidence="8">Uncharacterized MFS-type transporter SAMN04244579_01314</fullName>
    </recommendedName>
</protein>
<evidence type="ECO:0000256" key="5">
    <source>
        <dbReference type="ARBA" id="ARBA00022692"/>
    </source>
</evidence>
<dbReference type="InterPro" id="IPR050171">
    <property type="entry name" value="MFS_Transporters"/>
</dbReference>
<dbReference type="Pfam" id="PF07690">
    <property type="entry name" value="MFS_1"/>
    <property type="match status" value="1"/>
</dbReference>
<dbReference type="RefSeq" id="WP_090898144.1">
    <property type="nucleotide sequence ID" value="NZ_FNYO01000011.1"/>
</dbReference>
<dbReference type="HAMAP" id="MF_01118">
    <property type="entry name" value="MFS_YhhS"/>
    <property type="match status" value="1"/>
</dbReference>
<dbReference type="Proteomes" id="UP000199005">
    <property type="component" value="Unassembled WGS sequence"/>
</dbReference>
<evidence type="ECO:0000256" key="4">
    <source>
        <dbReference type="ARBA" id="ARBA00022519"/>
    </source>
</evidence>
<keyword evidence="6 8" id="KW-1133">Transmembrane helix</keyword>
<dbReference type="InterPro" id="IPR011701">
    <property type="entry name" value="MFS"/>
</dbReference>
<evidence type="ECO:0000256" key="3">
    <source>
        <dbReference type="ARBA" id="ARBA00022475"/>
    </source>
</evidence>
<evidence type="ECO:0000256" key="6">
    <source>
        <dbReference type="ARBA" id="ARBA00022989"/>
    </source>
</evidence>
<keyword evidence="3 8" id="KW-1003">Cell membrane</keyword>
<feature type="transmembrane region" description="Helical" evidence="8">
    <location>
        <begin position="48"/>
        <end position="71"/>
    </location>
</feature>
<feature type="transmembrane region" description="Helical" evidence="8">
    <location>
        <begin position="83"/>
        <end position="106"/>
    </location>
</feature>
<proteinExistence type="inferred from homology"/>
<evidence type="ECO:0000313" key="10">
    <source>
        <dbReference type="EMBL" id="SEI60206.1"/>
    </source>
</evidence>
<dbReference type="GO" id="GO:0005886">
    <property type="term" value="C:plasma membrane"/>
    <property type="evidence" value="ECO:0007669"/>
    <property type="project" value="UniProtKB-SubCell"/>
</dbReference>
<evidence type="ECO:0000313" key="11">
    <source>
        <dbReference type="Proteomes" id="UP000199005"/>
    </source>
</evidence>
<feature type="transmembrane region" description="Helical" evidence="8">
    <location>
        <begin position="20"/>
        <end position="42"/>
    </location>
</feature>
<dbReference type="NCBIfam" id="NF003477">
    <property type="entry name" value="PRK05122.1"/>
    <property type="match status" value="1"/>
</dbReference>
<evidence type="ECO:0000256" key="8">
    <source>
        <dbReference type="HAMAP-Rule" id="MF_01118"/>
    </source>
</evidence>
<accession>A0A1H6S0J4</accession>
<feature type="transmembrane region" description="Helical" evidence="8">
    <location>
        <begin position="249"/>
        <end position="269"/>
    </location>
</feature>
<feature type="transmembrane region" description="Helical" evidence="8">
    <location>
        <begin position="305"/>
        <end position="328"/>
    </location>
</feature>
<feature type="domain" description="Major facilitator superfamily (MFS) profile" evidence="9">
    <location>
        <begin position="212"/>
        <end position="409"/>
    </location>
</feature>
<feature type="transmembrane region" description="Helical" evidence="8">
    <location>
        <begin position="150"/>
        <end position="171"/>
    </location>
</feature>
<feature type="transmembrane region" description="Helical" evidence="8">
    <location>
        <begin position="281"/>
        <end position="299"/>
    </location>
</feature>
<gene>
    <name evidence="10" type="ORF">SAMN04244579_01314</name>
</gene>
<evidence type="ECO:0000256" key="2">
    <source>
        <dbReference type="ARBA" id="ARBA00022448"/>
    </source>
</evidence>
<dbReference type="STRING" id="170623.SAMN04244579_01314"/>
<comment type="subcellular location">
    <subcellularLocation>
        <location evidence="8">Cell inner membrane</location>
        <topology evidence="8">Multi-pass membrane protein</topology>
    </subcellularLocation>
    <subcellularLocation>
        <location evidence="1">Cell membrane</location>
        <topology evidence="1">Multi-pass membrane protein</topology>
    </subcellularLocation>
</comment>
<feature type="transmembrane region" description="Helical" evidence="8">
    <location>
        <begin position="112"/>
        <end position="138"/>
    </location>
</feature>
<dbReference type="InterPro" id="IPR023008">
    <property type="entry name" value="MFS_YhhS-like"/>
</dbReference>
<evidence type="ECO:0000259" key="9">
    <source>
        <dbReference type="PROSITE" id="PS50850"/>
    </source>
</evidence>